<keyword evidence="2" id="KW-1185">Reference proteome</keyword>
<comment type="caution">
    <text evidence="1">The sequence shown here is derived from an EMBL/GenBank/DDBJ whole genome shotgun (WGS) entry which is preliminary data.</text>
</comment>
<gene>
    <name evidence="1" type="ORF">Q5716_10920</name>
</gene>
<evidence type="ECO:0000313" key="2">
    <source>
        <dbReference type="Proteomes" id="UP001241072"/>
    </source>
</evidence>
<reference evidence="1 2" key="1">
    <citation type="submission" date="2023-07" db="EMBL/GenBank/DDBJ databases">
        <title>Protaetiibacter sp. nov WY-16 isolated from soil.</title>
        <authorList>
            <person name="Liu B."/>
            <person name="Wan Y."/>
        </authorList>
    </citation>
    <scope>NUCLEOTIDE SEQUENCE [LARGE SCALE GENOMIC DNA]</scope>
    <source>
        <strain evidence="1 2">WY-16</strain>
    </source>
</reference>
<dbReference type="RefSeq" id="WP_305003169.1">
    <property type="nucleotide sequence ID" value="NZ_JAUQUB010000002.1"/>
</dbReference>
<sequence>MQGLDKHAEDRRTGLHWMPVSGVQPVAYVARLDDRPLAILEFVPGAGFRMTACSGEALGVFETAEEASRVLRSWASRARERATA</sequence>
<evidence type="ECO:0000313" key="1">
    <source>
        <dbReference type="EMBL" id="MDO7882736.1"/>
    </source>
</evidence>
<dbReference type="EMBL" id="JAUQUB010000002">
    <property type="protein sequence ID" value="MDO7882736.1"/>
    <property type="molecule type" value="Genomic_DNA"/>
</dbReference>
<name>A0ABT9BNW8_9MICO</name>
<accession>A0ABT9BNW8</accession>
<organism evidence="1 2">
    <name type="scientific">Antiquaquibacter soli</name>
    <dbReference type="NCBI Taxonomy" id="3064523"/>
    <lineage>
        <taxon>Bacteria</taxon>
        <taxon>Bacillati</taxon>
        <taxon>Actinomycetota</taxon>
        <taxon>Actinomycetes</taxon>
        <taxon>Micrococcales</taxon>
        <taxon>Microbacteriaceae</taxon>
        <taxon>Antiquaquibacter</taxon>
    </lineage>
</organism>
<dbReference type="Proteomes" id="UP001241072">
    <property type="component" value="Unassembled WGS sequence"/>
</dbReference>
<protein>
    <submittedName>
        <fullName evidence="1">Uncharacterized protein</fullName>
    </submittedName>
</protein>
<proteinExistence type="predicted"/>